<comment type="caution">
    <text evidence="2">The sequence shown here is derived from an EMBL/GenBank/DDBJ whole genome shotgun (WGS) entry which is preliminary data.</text>
</comment>
<evidence type="ECO:0000256" key="1">
    <source>
        <dbReference type="SAM" id="SignalP"/>
    </source>
</evidence>
<keyword evidence="3" id="KW-1185">Reference proteome</keyword>
<name>A0A508A5B2_9GAMM</name>
<keyword evidence="1" id="KW-0732">Signal</keyword>
<dbReference type="RefSeq" id="WP_141518858.1">
    <property type="nucleotide sequence ID" value="NZ_VICE01000101.1"/>
</dbReference>
<sequence>MPAAPFPAWLLRCLATLALAGLCACNAYPRDPEQTLARVQGGVLHAGVVHDPPFVVLAPGQAPSGPEVRLVEAFAARHDARVDWQVGTHDRLMQRLEDFGLDLVVGGTAPDSPWKKRVALSEPFRDLDESGTPVMRVLALPPGENAWQLDVEAYLRSDAARAHLASDAR</sequence>
<dbReference type="EMBL" id="VICE01000101">
    <property type="protein sequence ID" value="TQD43028.1"/>
    <property type="molecule type" value="Genomic_DNA"/>
</dbReference>
<evidence type="ECO:0000313" key="2">
    <source>
        <dbReference type="EMBL" id="TQD43028.1"/>
    </source>
</evidence>
<feature type="signal peptide" evidence="1">
    <location>
        <begin position="1"/>
        <end position="20"/>
    </location>
</feature>
<accession>A0A508A5B2</accession>
<feature type="chain" id="PRO_5021434886" evidence="1">
    <location>
        <begin position="21"/>
        <end position="169"/>
    </location>
</feature>
<organism evidence="2 3">
    <name type="scientific">Marilutibacter aestuarii</name>
    <dbReference type="NCBI Taxonomy" id="1706195"/>
    <lineage>
        <taxon>Bacteria</taxon>
        <taxon>Pseudomonadati</taxon>
        <taxon>Pseudomonadota</taxon>
        <taxon>Gammaproteobacteria</taxon>
        <taxon>Lysobacterales</taxon>
        <taxon>Lysobacteraceae</taxon>
        <taxon>Marilutibacter</taxon>
    </lineage>
</organism>
<dbReference type="Proteomes" id="UP000318212">
    <property type="component" value="Unassembled WGS sequence"/>
</dbReference>
<dbReference type="SUPFAM" id="SSF53850">
    <property type="entry name" value="Periplasmic binding protein-like II"/>
    <property type="match status" value="1"/>
</dbReference>
<evidence type="ECO:0000313" key="3">
    <source>
        <dbReference type="Proteomes" id="UP000318212"/>
    </source>
</evidence>
<dbReference type="Gene3D" id="3.40.190.10">
    <property type="entry name" value="Periplasmic binding protein-like II"/>
    <property type="match status" value="1"/>
</dbReference>
<reference evidence="2 3" key="1">
    <citation type="submission" date="2019-06" db="EMBL/GenBank/DDBJ databases">
        <title>Lysobacter alkalisoli sp. nov. isolated from saline soil.</title>
        <authorList>
            <person name="Sun J.-Q."/>
            <person name="Xu L."/>
        </authorList>
    </citation>
    <scope>NUCLEOTIDE SEQUENCE [LARGE SCALE GENOMIC DNA]</scope>
    <source>
        <strain evidence="2 3">JCM 31130</strain>
    </source>
</reference>
<dbReference type="AlphaFoldDB" id="A0A508A5B2"/>
<protein>
    <submittedName>
        <fullName evidence="2">ABC transporter substrate-binding protein</fullName>
    </submittedName>
</protein>
<dbReference type="OrthoDB" id="6150901at2"/>
<gene>
    <name evidence="2" type="ORF">FKV25_11010</name>
</gene>
<proteinExistence type="predicted"/>